<dbReference type="InterPro" id="IPR039344">
    <property type="entry name" value="MBLAC1"/>
</dbReference>
<keyword evidence="8" id="KW-0378">Hydrolase</keyword>
<comment type="subcellular location">
    <subcellularLocation>
        <location evidence="1">Cytoplasm</location>
        <location evidence="1">Cytosol</location>
    </subcellularLocation>
</comment>
<dbReference type="PANTHER" id="PTHR23200">
    <property type="entry name" value="METALLO-BETA-LACTAMASE DOMAIN-CONTAINING PROTEIN 1"/>
    <property type="match status" value="1"/>
</dbReference>
<dbReference type="SMART" id="SM00849">
    <property type="entry name" value="Lactamase_B"/>
    <property type="match status" value="1"/>
</dbReference>
<gene>
    <name evidence="8" type="ORF">OSSY52_07990</name>
</gene>
<name>A0A7G1G2U5_9BACT</name>
<sequence length="207" mass="24142">MKIDILVNGGNVWIPGSVQSSFSTIALLEFENKKILLEPGYLPSIMFLEEEMNKRNLRPDDITDLIISHVHLDHGYNSIFFKKSLVHVHESYSKKDYKKFGIIMGQAYDQMVKSWEGRVKTFKDGDLILGKIKVLHTPYHSKDHVSFIFDTENMGKVFFPGDICMNRIELYDIIRNLRTDKVADIMKENISNVDWILFTHDKPYKVR</sequence>
<dbReference type="SUPFAM" id="SSF56281">
    <property type="entry name" value="Metallo-hydrolase/oxidoreductase"/>
    <property type="match status" value="1"/>
</dbReference>
<dbReference type="RefSeq" id="WP_190615734.1">
    <property type="nucleotide sequence ID" value="NZ_AP018712.1"/>
</dbReference>
<accession>A0A7G1G2U5</accession>
<evidence type="ECO:0000256" key="2">
    <source>
        <dbReference type="ARBA" id="ARBA00011738"/>
    </source>
</evidence>
<evidence type="ECO:0000259" key="7">
    <source>
        <dbReference type="SMART" id="SM00849"/>
    </source>
</evidence>
<comment type="subunit">
    <text evidence="2">Homodimer.</text>
</comment>
<dbReference type="InParanoid" id="A0A7G1G2U5"/>
<comment type="function">
    <text evidence="6">Endoribonuclease that catalyzes the hydrolysis of histone-coding pre-mRNA 3'-end. Involved in histone pre-mRNA processing during the S-phase of the cell cycle, which is required for entering/progressing through S-phase. Cleaves histone pre-mRNA at a major and a minor cleavage site after the 5'-ACCCA-3' and the 5'-ACCCACA-3' sequence, respectively, and located downstream of the stem-loop. May require the presence of the HDE element located at the histone pre-RNA 3'-end to avoid non-specific cleavage.</text>
</comment>
<evidence type="ECO:0000313" key="9">
    <source>
        <dbReference type="Proteomes" id="UP000516361"/>
    </source>
</evidence>
<dbReference type="KEGG" id="ocy:OSSY52_07990"/>
<evidence type="ECO:0000256" key="1">
    <source>
        <dbReference type="ARBA" id="ARBA00004514"/>
    </source>
</evidence>
<dbReference type="EMBL" id="AP018712">
    <property type="protein sequence ID" value="BBE30658.1"/>
    <property type="molecule type" value="Genomic_DNA"/>
</dbReference>
<keyword evidence="9" id="KW-1185">Reference proteome</keyword>
<feature type="domain" description="Metallo-beta-lactamase" evidence="7">
    <location>
        <begin position="22"/>
        <end position="200"/>
    </location>
</feature>
<protein>
    <recommendedName>
        <fullName evidence="3">Metallo-beta-lactamase domain-containing protein 1</fullName>
    </recommendedName>
    <alternativeName>
        <fullName evidence="4">Endoribonuclease MBLAC1</fullName>
    </alternativeName>
</protein>
<proteinExistence type="predicted"/>
<dbReference type="GO" id="GO:0016787">
    <property type="term" value="F:hydrolase activity"/>
    <property type="evidence" value="ECO:0007669"/>
    <property type="project" value="UniProtKB-KW"/>
</dbReference>
<evidence type="ECO:0000313" key="8">
    <source>
        <dbReference type="EMBL" id="BBE30658.1"/>
    </source>
</evidence>
<dbReference type="AlphaFoldDB" id="A0A7G1G2U5"/>
<dbReference type="Proteomes" id="UP000516361">
    <property type="component" value="Chromosome"/>
</dbReference>
<evidence type="ECO:0000256" key="3">
    <source>
        <dbReference type="ARBA" id="ARBA00014856"/>
    </source>
</evidence>
<dbReference type="InterPro" id="IPR036866">
    <property type="entry name" value="RibonucZ/Hydroxyglut_hydro"/>
</dbReference>
<dbReference type="Gene3D" id="3.60.15.10">
    <property type="entry name" value="Ribonuclease Z/Hydroxyacylglutathione hydrolase-like"/>
    <property type="match status" value="1"/>
</dbReference>
<reference evidence="8 9" key="1">
    <citation type="submission" date="2018-06" db="EMBL/GenBank/DDBJ databases">
        <title>Genome sequencing of Oceanotoga sp. sy52.</title>
        <authorList>
            <person name="Mori K."/>
        </authorList>
    </citation>
    <scope>NUCLEOTIDE SEQUENCE [LARGE SCALE GENOMIC DNA]</scope>
    <source>
        <strain evidence="9">sy52</strain>
    </source>
</reference>
<dbReference type="PANTHER" id="PTHR23200:SF48">
    <property type="entry name" value="METALLO-BETA-LACTAMASE DOMAIN-CONTAINING PROTEIN 1"/>
    <property type="match status" value="1"/>
</dbReference>
<comment type="catalytic activity">
    <reaction evidence="5">
        <text>a ribonucleotidyl-ribonucleotide-RNA + H2O = a 3'-end ribonucleotide-RNA + a 5'-end 5'-phospho-ribonucleoside-RNA + H(+)</text>
        <dbReference type="Rhea" id="RHEA:68096"/>
        <dbReference type="Rhea" id="RHEA-COMP:15179"/>
        <dbReference type="Rhea" id="RHEA-COMP:17355"/>
        <dbReference type="Rhea" id="RHEA-COMP:17428"/>
        <dbReference type="ChEBI" id="CHEBI:15377"/>
        <dbReference type="ChEBI" id="CHEBI:15378"/>
        <dbReference type="ChEBI" id="CHEBI:74896"/>
        <dbReference type="ChEBI" id="CHEBI:138282"/>
        <dbReference type="ChEBI" id="CHEBI:173118"/>
    </reaction>
    <physiologicalReaction direction="left-to-right" evidence="5">
        <dbReference type="Rhea" id="RHEA:68097"/>
    </physiologicalReaction>
</comment>
<evidence type="ECO:0000256" key="6">
    <source>
        <dbReference type="ARBA" id="ARBA00045869"/>
    </source>
</evidence>
<organism evidence="8 9">
    <name type="scientific">Tepiditoga spiralis</name>
    <dbReference type="NCBI Taxonomy" id="2108365"/>
    <lineage>
        <taxon>Bacteria</taxon>
        <taxon>Thermotogati</taxon>
        <taxon>Thermotogota</taxon>
        <taxon>Thermotogae</taxon>
        <taxon>Petrotogales</taxon>
        <taxon>Petrotogaceae</taxon>
        <taxon>Tepiditoga</taxon>
    </lineage>
</organism>
<evidence type="ECO:0000256" key="4">
    <source>
        <dbReference type="ARBA" id="ARBA00032988"/>
    </source>
</evidence>
<evidence type="ECO:0000256" key="5">
    <source>
        <dbReference type="ARBA" id="ARBA00044690"/>
    </source>
</evidence>
<dbReference type="InterPro" id="IPR001279">
    <property type="entry name" value="Metallo-B-lactamas"/>
</dbReference>
<dbReference type="Pfam" id="PF00753">
    <property type="entry name" value="Lactamase_B"/>
    <property type="match status" value="1"/>
</dbReference>
<dbReference type="GO" id="GO:0005829">
    <property type="term" value="C:cytosol"/>
    <property type="evidence" value="ECO:0007669"/>
    <property type="project" value="UniProtKB-SubCell"/>
</dbReference>